<proteinExistence type="inferred from homology"/>
<protein>
    <recommendedName>
        <fullName evidence="4 9">Signal recognition particle subunit SRP72</fullName>
    </recommendedName>
</protein>
<evidence type="ECO:0000313" key="13">
    <source>
        <dbReference type="EMBL" id="ODV81915.1"/>
    </source>
</evidence>
<evidence type="ECO:0000313" key="14">
    <source>
        <dbReference type="Proteomes" id="UP000094285"/>
    </source>
</evidence>
<dbReference type="GO" id="GO:0043022">
    <property type="term" value="F:ribosome binding"/>
    <property type="evidence" value="ECO:0007669"/>
    <property type="project" value="TreeGrafter"/>
</dbReference>
<feature type="compositionally biased region" description="Basic residues" evidence="11">
    <location>
        <begin position="606"/>
        <end position="615"/>
    </location>
</feature>
<dbReference type="Pfam" id="PF08492">
    <property type="entry name" value="SRP72"/>
    <property type="match status" value="1"/>
</dbReference>
<keyword evidence="7 9" id="KW-0733">Signal recognition particle</keyword>
<comment type="similarity">
    <text evidence="3 9">Belongs to the SRP72 family.</text>
</comment>
<evidence type="ECO:0000256" key="1">
    <source>
        <dbReference type="ARBA" id="ARBA00004240"/>
    </source>
</evidence>
<dbReference type="Gene3D" id="1.25.40.10">
    <property type="entry name" value="Tetratricopeptide repeat domain"/>
    <property type="match status" value="1"/>
</dbReference>
<evidence type="ECO:0000256" key="2">
    <source>
        <dbReference type="ARBA" id="ARBA00004496"/>
    </source>
</evidence>
<evidence type="ECO:0000259" key="12">
    <source>
        <dbReference type="Pfam" id="PF08492"/>
    </source>
</evidence>
<organism evidence="13 14">
    <name type="scientific">Suhomyces tanzawaensis NRRL Y-17324</name>
    <dbReference type="NCBI Taxonomy" id="984487"/>
    <lineage>
        <taxon>Eukaryota</taxon>
        <taxon>Fungi</taxon>
        <taxon>Dikarya</taxon>
        <taxon>Ascomycota</taxon>
        <taxon>Saccharomycotina</taxon>
        <taxon>Pichiomycetes</taxon>
        <taxon>Debaryomycetaceae</taxon>
        <taxon>Suhomyces</taxon>
    </lineage>
</organism>
<evidence type="ECO:0000256" key="9">
    <source>
        <dbReference type="PIRNR" id="PIRNR038922"/>
    </source>
</evidence>
<sequence length="653" mass="74370">MSNSIAEAFKKLNVTPGADLSEHQQIFSISYDYLTKVKNYDDLKAFKNCLISLINLDRYYKAYEIIQKIPQDYVVALILEISYVYYKIGKSDALVELYNSTNIDNEGLKVGLKHILAQNYYKIGEYEKALELYHDLIENNKYDNKVDVIVNERSVISQLNFFHKTGLQSTYDHSEYGDNYDLLFNEALIQLSNNDLSLSLQSLEKAEQICESQNIDLSQADLISEVLPIKLTRAYVYELQGEIAKSIELLDSIDVDAIQDTILKLIVKNNKYLLTPQTLDLNLVERDLDYQTALQKLGQKLTKYQYQIIKKNSLKLRYATGTLSTSQISNKFINQYLKDFTGDLVPLVYKVLLKIDISFQDLEDQELDKQVAKKLHKHLNALRNEFTDEYIVTVLLTLFAAKSEDSISRAYGELKSAVAVNLTQAKLVPGLISVFLSIEKERKEGWKQEDRVIEHLLATEKDTFNDLHYFNFAKTVALLNQKPGEPATPLIQFLSTVRQDKIINSVLNQSNDELLSIESLASSKSLEQLVSSQAVDELASQIVPQKPVHEILGKTIKKTPSKVVKKRTKKQKVPKFSKNKVLKPEGEFEIDEERWLPMKLRSYYKPTKKERKKLGGGHQGALEFGSGTSSPAPESQTSSSSGDKKKKKKKGKK</sequence>
<keyword evidence="6" id="KW-0256">Endoplasmic reticulum</keyword>
<feature type="domain" description="Signal recognition particle SRP72 subunit RNA-binding" evidence="12">
    <location>
        <begin position="557"/>
        <end position="606"/>
    </location>
</feature>
<comment type="subcellular location">
    <subcellularLocation>
        <location evidence="2 9">Cytoplasm</location>
    </subcellularLocation>
    <subcellularLocation>
        <location evidence="1">Endoplasmic reticulum</location>
    </subcellularLocation>
</comment>
<gene>
    <name evidence="13" type="ORF">CANTADRAFT_19521</name>
</gene>
<feature type="region of interest" description="Disordered" evidence="11">
    <location>
        <begin position="606"/>
        <end position="653"/>
    </location>
</feature>
<dbReference type="Proteomes" id="UP000094285">
    <property type="component" value="Unassembled WGS sequence"/>
</dbReference>
<dbReference type="InterPro" id="IPR013699">
    <property type="entry name" value="Signal_recog_part_SRP72_RNA-bd"/>
</dbReference>
<reference evidence="14" key="1">
    <citation type="submission" date="2016-05" db="EMBL/GenBank/DDBJ databases">
        <title>Comparative genomics of biotechnologically important yeasts.</title>
        <authorList>
            <consortium name="DOE Joint Genome Institute"/>
            <person name="Riley R."/>
            <person name="Haridas S."/>
            <person name="Wolfe K.H."/>
            <person name="Lopes M.R."/>
            <person name="Hittinger C.T."/>
            <person name="Goker M."/>
            <person name="Salamov A."/>
            <person name="Wisecaver J."/>
            <person name="Long T.M."/>
            <person name="Aerts A.L."/>
            <person name="Barry K."/>
            <person name="Choi C."/>
            <person name="Clum A."/>
            <person name="Coughlan A.Y."/>
            <person name="Deshpande S."/>
            <person name="Douglass A.P."/>
            <person name="Hanson S.J."/>
            <person name="Klenk H.-P."/>
            <person name="Labutti K."/>
            <person name="Lapidus A."/>
            <person name="Lindquist E."/>
            <person name="Lipzen A."/>
            <person name="Meier-Kolthoff J.P."/>
            <person name="Ohm R.A."/>
            <person name="Otillar R.P."/>
            <person name="Pangilinan J."/>
            <person name="Peng Y."/>
            <person name="Rokas A."/>
            <person name="Rosa C.A."/>
            <person name="Scheuner C."/>
            <person name="Sibirny A.A."/>
            <person name="Slot J.C."/>
            <person name="Stielow J.B."/>
            <person name="Sun H."/>
            <person name="Kurtzman C.P."/>
            <person name="Blackwell M."/>
            <person name="Grigoriev I.V."/>
            <person name="Jeffries T.W."/>
        </authorList>
    </citation>
    <scope>NUCLEOTIDE SEQUENCE [LARGE SCALE GENOMIC DNA]</scope>
    <source>
        <strain evidence="14">NRRL Y-17324</strain>
    </source>
</reference>
<evidence type="ECO:0000256" key="3">
    <source>
        <dbReference type="ARBA" id="ARBA00007676"/>
    </source>
</evidence>
<dbReference type="SUPFAM" id="SSF48452">
    <property type="entry name" value="TPR-like"/>
    <property type="match status" value="1"/>
</dbReference>
<dbReference type="AlphaFoldDB" id="A0A1E4SQZ1"/>
<dbReference type="GO" id="GO:0005783">
    <property type="term" value="C:endoplasmic reticulum"/>
    <property type="evidence" value="ECO:0007669"/>
    <property type="project" value="UniProtKB-SubCell"/>
</dbReference>
<evidence type="ECO:0000256" key="7">
    <source>
        <dbReference type="ARBA" id="ARBA00023135"/>
    </source>
</evidence>
<dbReference type="PANTHER" id="PTHR14094">
    <property type="entry name" value="SIGNAL RECOGNITION PARTICLE 72"/>
    <property type="match status" value="1"/>
</dbReference>
<dbReference type="PROSITE" id="PS50005">
    <property type="entry name" value="TPR"/>
    <property type="match status" value="1"/>
</dbReference>
<keyword evidence="14" id="KW-1185">Reference proteome</keyword>
<dbReference type="InterPro" id="IPR026270">
    <property type="entry name" value="SRP72"/>
</dbReference>
<name>A0A1E4SQZ1_9ASCO</name>
<dbReference type="EMBL" id="KV453909">
    <property type="protein sequence ID" value="ODV81915.1"/>
    <property type="molecule type" value="Genomic_DNA"/>
</dbReference>
<dbReference type="OrthoDB" id="5421607at2759"/>
<evidence type="ECO:0000256" key="4">
    <source>
        <dbReference type="ARBA" id="ARBA00018350"/>
    </source>
</evidence>
<feature type="compositionally biased region" description="Basic residues" evidence="11">
    <location>
        <begin position="644"/>
        <end position="653"/>
    </location>
</feature>
<keyword evidence="5 9" id="KW-0963">Cytoplasm</keyword>
<evidence type="ECO:0000256" key="8">
    <source>
        <dbReference type="ARBA" id="ARBA00023274"/>
    </source>
</evidence>
<dbReference type="GO" id="GO:0008312">
    <property type="term" value="F:7S RNA binding"/>
    <property type="evidence" value="ECO:0007669"/>
    <property type="project" value="InterPro"/>
</dbReference>
<evidence type="ECO:0000256" key="10">
    <source>
        <dbReference type="PROSITE-ProRule" id="PRU00339"/>
    </source>
</evidence>
<dbReference type="InterPro" id="IPR011990">
    <property type="entry name" value="TPR-like_helical_dom_sf"/>
</dbReference>
<dbReference type="STRING" id="984487.A0A1E4SQZ1"/>
<feature type="compositionally biased region" description="Low complexity" evidence="11">
    <location>
        <begin position="628"/>
        <end position="641"/>
    </location>
</feature>
<keyword evidence="10" id="KW-0802">TPR repeat</keyword>
<dbReference type="GeneID" id="30980594"/>
<evidence type="ECO:0000256" key="11">
    <source>
        <dbReference type="SAM" id="MobiDB-lite"/>
    </source>
</evidence>
<dbReference type="GO" id="GO:0006614">
    <property type="term" value="P:SRP-dependent cotranslational protein targeting to membrane"/>
    <property type="evidence" value="ECO:0007669"/>
    <property type="project" value="UniProtKB-UniRule"/>
</dbReference>
<evidence type="ECO:0000256" key="5">
    <source>
        <dbReference type="ARBA" id="ARBA00022490"/>
    </source>
</evidence>
<dbReference type="InterPro" id="IPR019734">
    <property type="entry name" value="TPR_rpt"/>
</dbReference>
<dbReference type="PIRSF" id="PIRSF038922">
    <property type="entry name" value="SRP72"/>
    <property type="match status" value="1"/>
</dbReference>
<dbReference type="PANTHER" id="PTHR14094:SF9">
    <property type="entry name" value="SIGNAL RECOGNITION PARTICLE SUBUNIT SRP72"/>
    <property type="match status" value="1"/>
</dbReference>
<comment type="function">
    <text evidence="9">Component of the signal recognition particle (SRP) complex, a ribonucleoprotein complex that mediates the cotranslational targeting of secretory and membrane proteins to the endoplasmic reticulum (ER).</text>
</comment>
<accession>A0A1E4SQZ1</accession>
<keyword evidence="8 9" id="KW-0687">Ribonucleoprotein</keyword>
<dbReference type="RefSeq" id="XP_020067037.1">
    <property type="nucleotide sequence ID" value="XM_020206457.1"/>
</dbReference>
<feature type="repeat" description="TPR" evidence="10">
    <location>
        <begin position="110"/>
        <end position="143"/>
    </location>
</feature>
<evidence type="ECO:0000256" key="6">
    <source>
        <dbReference type="ARBA" id="ARBA00022824"/>
    </source>
</evidence>
<dbReference type="GO" id="GO:0005786">
    <property type="term" value="C:signal recognition particle, endoplasmic reticulum targeting"/>
    <property type="evidence" value="ECO:0007669"/>
    <property type="project" value="UniProtKB-UniRule"/>
</dbReference>